<organism evidence="6">
    <name type="scientific">Alexandrium monilatum</name>
    <dbReference type="NCBI Taxonomy" id="311494"/>
    <lineage>
        <taxon>Eukaryota</taxon>
        <taxon>Sar</taxon>
        <taxon>Alveolata</taxon>
        <taxon>Dinophyceae</taxon>
        <taxon>Gonyaulacales</taxon>
        <taxon>Pyrocystaceae</taxon>
        <taxon>Alexandrium</taxon>
    </lineage>
</organism>
<dbReference type="InterPro" id="IPR014001">
    <property type="entry name" value="Helicase_ATP-bd"/>
</dbReference>
<name>A0A7S4QIS9_9DINO</name>
<dbReference type="Gene3D" id="3.40.50.10810">
    <property type="entry name" value="Tandem AAA-ATPase domain"/>
    <property type="match status" value="1"/>
</dbReference>
<keyword evidence="3" id="KW-0067">ATP-binding</keyword>
<reference evidence="6" key="1">
    <citation type="submission" date="2021-01" db="EMBL/GenBank/DDBJ databases">
        <authorList>
            <person name="Corre E."/>
            <person name="Pelletier E."/>
            <person name="Niang G."/>
            <person name="Scheremetjew M."/>
            <person name="Finn R."/>
            <person name="Kale V."/>
            <person name="Holt S."/>
            <person name="Cochrane G."/>
            <person name="Meng A."/>
            <person name="Brown T."/>
            <person name="Cohen L."/>
        </authorList>
    </citation>
    <scope>NUCLEOTIDE SEQUENCE</scope>
    <source>
        <strain evidence="6">CCMP3105</strain>
    </source>
</reference>
<dbReference type="InterPro" id="IPR000330">
    <property type="entry name" value="SNF2_N"/>
</dbReference>
<dbReference type="AlphaFoldDB" id="A0A7S4QIS9"/>
<feature type="compositionally biased region" description="Low complexity" evidence="4">
    <location>
        <begin position="1117"/>
        <end position="1133"/>
    </location>
</feature>
<dbReference type="SUPFAM" id="SSF52540">
    <property type="entry name" value="P-loop containing nucleoside triphosphate hydrolases"/>
    <property type="match status" value="2"/>
</dbReference>
<evidence type="ECO:0000313" key="6">
    <source>
        <dbReference type="EMBL" id="CAE4584097.1"/>
    </source>
</evidence>
<protein>
    <recommendedName>
        <fullName evidence="5">Helicase C-terminal domain-containing protein</fullName>
    </recommendedName>
</protein>
<dbReference type="Pfam" id="PF00176">
    <property type="entry name" value="SNF2-rel_dom"/>
    <property type="match status" value="1"/>
</dbReference>
<dbReference type="PANTHER" id="PTHR45626:SF26">
    <property type="entry name" value="FAMILY HELICASE, PUTATIVE (AFU_ORTHOLOGUE AFUA_2G09120)-RELATED"/>
    <property type="match status" value="1"/>
</dbReference>
<dbReference type="GO" id="GO:0005524">
    <property type="term" value="F:ATP binding"/>
    <property type="evidence" value="ECO:0007669"/>
    <property type="project" value="UniProtKB-KW"/>
</dbReference>
<dbReference type="InterPro" id="IPR049730">
    <property type="entry name" value="SNF2/RAD54-like_C"/>
</dbReference>
<proteinExistence type="predicted"/>
<keyword evidence="2" id="KW-0378">Hydrolase</keyword>
<dbReference type="Gene3D" id="3.40.50.300">
    <property type="entry name" value="P-loop containing nucleotide triphosphate hydrolases"/>
    <property type="match status" value="1"/>
</dbReference>
<dbReference type="GO" id="GO:0008094">
    <property type="term" value="F:ATP-dependent activity, acting on DNA"/>
    <property type="evidence" value="ECO:0007669"/>
    <property type="project" value="TreeGrafter"/>
</dbReference>
<dbReference type="PANTHER" id="PTHR45626">
    <property type="entry name" value="TRANSCRIPTION TERMINATION FACTOR 2-RELATED"/>
    <property type="match status" value="1"/>
</dbReference>
<dbReference type="EMBL" id="HBNR01030331">
    <property type="protein sequence ID" value="CAE4584097.1"/>
    <property type="molecule type" value="Transcribed_RNA"/>
</dbReference>
<dbReference type="GO" id="GO:0016787">
    <property type="term" value="F:hydrolase activity"/>
    <property type="evidence" value="ECO:0007669"/>
    <property type="project" value="UniProtKB-KW"/>
</dbReference>
<dbReference type="PROSITE" id="PS51194">
    <property type="entry name" value="HELICASE_CTER"/>
    <property type="match status" value="1"/>
</dbReference>
<dbReference type="InterPro" id="IPR038718">
    <property type="entry name" value="SNF2-like_sf"/>
</dbReference>
<dbReference type="InterPro" id="IPR001650">
    <property type="entry name" value="Helicase_C-like"/>
</dbReference>
<accession>A0A7S4QIS9</accession>
<keyword evidence="1" id="KW-0547">Nucleotide-binding</keyword>
<dbReference type="GO" id="GO:0006281">
    <property type="term" value="P:DNA repair"/>
    <property type="evidence" value="ECO:0007669"/>
    <property type="project" value="TreeGrafter"/>
</dbReference>
<dbReference type="InterPro" id="IPR050628">
    <property type="entry name" value="SNF2_RAD54_helicase_TF"/>
</dbReference>
<dbReference type="InterPro" id="IPR027417">
    <property type="entry name" value="P-loop_NTPase"/>
</dbReference>
<feature type="region of interest" description="Disordered" evidence="4">
    <location>
        <begin position="283"/>
        <end position="326"/>
    </location>
</feature>
<sequence length="1172" mass="127803">MLRGGTALPAARFVWRVVDSSREPRKPDGPPATATSLGEFMILSNVEDAAHAQPPRFKEFPLRCEQLRSLGWMAAQERRRHEPFVAELREVAPCPDAPNWRLEGCLRCEYADVKGGVLADAIGYGKTACTIGLIDCTAEDLAPEVPAGFAGFVPSRATLVLTPTNLHGQWLGEITKFTGQHLKVLSVPTCAQLKKLTPRDIAEADVVVATYRLFYSTPYLKRLEELTRLRRPTFRFPRLPAGSSTGPAARNSRQAAAAKVTTDWAGAYRSALDALSTLAVAGQEREAAGRQEDPRTPVRPPTKRGTEAAATPQPVQGPAAPRPQDASGVVFFDEAPEGPQKRPRCGRSPPRAVSALSMDTHFVPLEVFWWKRVVCDEFHELLSRYPPAQVAVEHFRASYKWGLSGTPPCQSLAQIRKAASFLGVQLPAAAAEGSREAPRLVAQDWLDAFVRRNTAELPPLEEEEQIVPVRQTPQERALYLALTEQHRGDRATGEGMEAEEVVEQAEVQVSRQSKIGLLKLCSHFCPAGAADVLTADDECRRQLALREEQLRALSRKLKPLAERAASVVLAIRHFEPHFCRTPVQQDYGFIGRESKQGLAARLKYLGETTDGTAAQLLDRLFKALAECSEVAKEAALRPDFDLTAAGEAPEPHLVPRPGWARLEELALEGHGAKDPEALGNCTSDRELVGQAVREALAACASADLAPPARCARLRSRLGMPRWPGPCAEGAKELRSCQDATWRWLREPQQAASLHEATDAWKAELEQHVGRIEALQGEAAAKLRSLQAFQQTLQASRAPFGDPNEPAQRFAKYGSKIEALVRHVQKLQAGDPDCKIICFVQWEDLKRKIGTALAEFEVEHLTLGGSVWARRAALRKFQFEADSPRMLLLSLEESASGTNLTASNHVIMVHPMEAATREEAVAFEMQAVGRVRRPGQQRKIHIWRFVTVGTIEQQITEEHRRELWERQHAAGSQLQPNLVGLGEDSDVDALEAAEVRPTAEQEGEKPRVALPLAGFANLATQPCVSVMARASQQLRPAASAELPTQACSDIKAGRAAGPDLANPGDATQACAGVDPAASPQEELAWKTAFDDNQATPPCSGDLLVGRAAEVGPAEGVSATAEAELPLAEPGEEPTQPYAEGDDQPLHVRETQKAVSEKPPQAPAKRRRRGGAGH</sequence>
<evidence type="ECO:0000256" key="3">
    <source>
        <dbReference type="ARBA" id="ARBA00022840"/>
    </source>
</evidence>
<feature type="region of interest" description="Disordered" evidence="4">
    <location>
        <begin position="1112"/>
        <end position="1172"/>
    </location>
</feature>
<gene>
    <name evidence="6" type="ORF">AMON00008_LOCUS20693</name>
</gene>
<feature type="compositionally biased region" description="Basic and acidic residues" evidence="4">
    <location>
        <begin position="1142"/>
        <end position="1154"/>
    </location>
</feature>
<feature type="compositionally biased region" description="Basic residues" evidence="4">
    <location>
        <begin position="1162"/>
        <end position="1172"/>
    </location>
</feature>
<feature type="domain" description="Helicase C-terminal" evidence="5">
    <location>
        <begin position="815"/>
        <end position="981"/>
    </location>
</feature>
<evidence type="ECO:0000259" key="5">
    <source>
        <dbReference type="PROSITE" id="PS51194"/>
    </source>
</evidence>
<feature type="compositionally biased region" description="Basic and acidic residues" evidence="4">
    <location>
        <begin position="283"/>
        <end position="296"/>
    </location>
</feature>
<dbReference type="Pfam" id="PF00271">
    <property type="entry name" value="Helicase_C"/>
    <property type="match status" value="1"/>
</dbReference>
<evidence type="ECO:0000256" key="4">
    <source>
        <dbReference type="SAM" id="MobiDB-lite"/>
    </source>
</evidence>
<evidence type="ECO:0000256" key="1">
    <source>
        <dbReference type="ARBA" id="ARBA00022741"/>
    </source>
</evidence>
<dbReference type="GO" id="GO:0005634">
    <property type="term" value="C:nucleus"/>
    <property type="evidence" value="ECO:0007669"/>
    <property type="project" value="TreeGrafter"/>
</dbReference>
<evidence type="ECO:0000256" key="2">
    <source>
        <dbReference type="ARBA" id="ARBA00022801"/>
    </source>
</evidence>
<dbReference type="CDD" id="cd18793">
    <property type="entry name" value="SF2_C_SNF"/>
    <property type="match status" value="1"/>
</dbReference>
<dbReference type="SMART" id="SM00487">
    <property type="entry name" value="DEXDc"/>
    <property type="match status" value="1"/>
</dbReference>